<keyword evidence="5" id="KW-1185">Reference proteome</keyword>
<dbReference type="RefSeq" id="WP_301697324.1">
    <property type="nucleotide sequence ID" value="NZ_JAUJYW010000002.1"/>
</dbReference>
<feature type="signal peptide" evidence="2">
    <location>
        <begin position="1"/>
        <end position="22"/>
    </location>
</feature>
<dbReference type="SUPFAM" id="SSF159871">
    <property type="entry name" value="YdgH-like"/>
    <property type="match status" value="1"/>
</dbReference>
<dbReference type="EMBL" id="JAUJYW010000002">
    <property type="protein sequence ID" value="MDN8598871.1"/>
    <property type="molecule type" value="Genomic_DNA"/>
</dbReference>
<feature type="domain" description="YdgH/BhsA/McbA-like" evidence="3">
    <location>
        <begin position="40"/>
        <end position="91"/>
    </location>
</feature>
<gene>
    <name evidence="4" type="ORF">Q0A17_05520</name>
</gene>
<name>A0ABT8PRB2_9ENTR</name>
<evidence type="ECO:0000256" key="1">
    <source>
        <dbReference type="ARBA" id="ARBA00022729"/>
    </source>
</evidence>
<dbReference type="InterPro" id="IPR036275">
    <property type="entry name" value="YdgH-like_sf"/>
</dbReference>
<feature type="chain" id="PRO_5046549004" evidence="2">
    <location>
        <begin position="23"/>
        <end position="91"/>
    </location>
</feature>
<evidence type="ECO:0000313" key="4">
    <source>
        <dbReference type="EMBL" id="MDN8598871.1"/>
    </source>
</evidence>
<comment type="caution">
    <text evidence="4">The sequence shown here is derived from an EMBL/GenBank/DDBJ whole genome shotgun (WGS) entry which is preliminary data.</text>
</comment>
<accession>A0ABT8PRB2</accession>
<dbReference type="Gene3D" id="3.30.1660.10">
    <property type="entry name" value="Flavin-binding protein dodecin"/>
    <property type="match status" value="1"/>
</dbReference>
<organism evidence="4 5">
    <name type="scientific">Citrobacter enshiensis</name>
    <dbReference type="NCBI Taxonomy" id="2971264"/>
    <lineage>
        <taxon>Bacteria</taxon>
        <taxon>Pseudomonadati</taxon>
        <taxon>Pseudomonadota</taxon>
        <taxon>Gammaproteobacteria</taxon>
        <taxon>Enterobacterales</taxon>
        <taxon>Enterobacteriaceae</taxon>
        <taxon>Citrobacter</taxon>
    </lineage>
</organism>
<keyword evidence="1 2" id="KW-0732">Signal</keyword>
<dbReference type="InterPro" id="IPR010854">
    <property type="entry name" value="YdgH/BhsA/McbA-like_dom"/>
</dbReference>
<dbReference type="InterPro" id="IPR025543">
    <property type="entry name" value="Dodecin-like"/>
</dbReference>
<evidence type="ECO:0000259" key="3">
    <source>
        <dbReference type="Pfam" id="PF07338"/>
    </source>
</evidence>
<dbReference type="Proteomes" id="UP001174867">
    <property type="component" value="Unassembled WGS sequence"/>
</dbReference>
<reference evidence="4 5" key="1">
    <citation type="submission" date="2023-07" db="EMBL/GenBank/DDBJ databases">
        <title>Citrobacter selenititolerans sp. nov., isolated from seleniferous soil.</title>
        <authorList>
            <person name="Zhang S."/>
            <person name="Li K."/>
            <person name="Peng J."/>
            <person name="Wang H."/>
            <person name="Sun J."/>
            <person name="Guo Y."/>
        </authorList>
    </citation>
    <scope>NUCLEOTIDE SEQUENCE [LARGE SCALE GENOMIC DNA]</scope>
    <source>
        <strain evidence="4 5">S2-9</strain>
    </source>
</reference>
<evidence type="ECO:0000256" key="2">
    <source>
        <dbReference type="SAM" id="SignalP"/>
    </source>
</evidence>
<protein>
    <submittedName>
        <fullName evidence="4">DUF1471 domain-containing protein</fullName>
    </submittedName>
</protein>
<evidence type="ECO:0000313" key="5">
    <source>
        <dbReference type="Proteomes" id="UP001174867"/>
    </source>
</evidence>
<dbReference type="Pfam" id="PF07338">
    <property type="entry name" value="YdgH_BhsA-like"/>
    <property type="match status" value="1"/>
</dbReference>
<sequence length="91" mass="9838">MKRLLCFSVVAALMALPIMTMAAATVTPAKELAPGTTHQQQIGTISVWGDSSNDVEDFISKEATHKGATSYKIISERTFGDQIYGTAILYK</sequence>
<proteinExistence type="predicted"/>